<dbReference type="Pfam" id="PF00582">
    <property type="entry name" value="Usp"/>
    <property type="match status" value="1"/>
</dbReference>
<protein>
    <submittedName>
        <fullName evidence="3">Universal stress protein</fullName>
    </submittedName>
</protein>
<accession>A0ABV5HXQ5</accession>
<gene>
    <name evidence="3" type="ORF">ACFFU4_05495</name>
</gene>
<sequence length="135" mass="14307">MYAHVLVPVSFDTERDSAGALAVARLLAGEAGHISLLHVIEQVPAYAASYLPAGYQSEARKAVEARLAELAADLPDASAHVVEGHSSRTILDWTESHSPDCIVIASHRPGMQDLLLGSTAAKVVRHAPCAVHVVR</sequence>
<dbReference type="InterPro" id="IPR006016">
    <property type="entry name" value="UspA"/>
</dbReference>
<reference evidence="3 4" key="1">
    <citation type="submission" date="2024-09" db="EMBL/GenBank/DDBJ databases">
        <authorList>
            <person name="Sun Q."/>
            <person name="Mori K."/>
        </authorList>
    </citation>
    <scope>NUCLEOTIDE SEQUENCE [LARGE SCALE GENOMIC DNA]</scope>
    <source>
        <strain evidence="3 4">CECT 9424</strain>
    </source>
</reference>
<feature type="domain" description="UspA" evidence="2">
    <location>
        <begin position="1"/>
        <end position="135"/>
    </location>
</feature>
<keyword evidence="4" id="KW-1185">Reference proteome</keyword>
<organism evidence="3 4">
    <name type="scientific">Roseovarius ramblicola</name>
    <dbReference type="NCBI Taxonomy" id="2022336"/>
    <lineage>
        <taxon>Bacteria</taxon>
        <taxon>Pseudomonadati</taxon>
        <taxon>Pseudomonadota</taxon>
        <taxon>Alphaproteobacteria</taxon>
        <taxon>Rhodobacterales</taxon>
        <taxon>Roseobacteraceae</taxon>
        <taxon>Roseovarius</taxon>
    </lineage>
</organism>
<dbReference type="PANTHER" id="PTHR46268:SF6">
    <property type="entry name" value="UNIVERSAL STRESS PROTEIN UP12"/>
    <property type="match status" value="1"/>
</dbReference>
<dbReference type="Proteomes" id="UP001589670">
    <property type="component" value="Unassembled WGS sequence"/>
</dbReference>
<proteinExistence type="inferred from homology"/>
<dbReference type="Gene3D" id="3.40.50.620">
    <property type="entry name" value="HUPs"/>
    <property type="match status" value="1"/>
</dbReference>
<dbReference type="CDD" id="cd00293">
    <property type="entry name" value="USP-like"/>
    <property type="match status" value="1"/>
</dbReference>
<dbReference type="PRINTS" id="PR01438">
    <property type="entry name" value="UNVRSLSTRESS"/>
</dbReference>
<evidence type="ECO:0000313" key="3">
    <source>
        <dbReference type="EMBL" id="MFB9149204.1"/>
    </source>
</evidence>
<dbReference type="EMBL" id="JBHMEC010000009">
    <property type="protein sequence ID" value="MFB9149204.1"/>
    <property type="molecule type" value="Genomic_DNA"/>
</dbReference>
<evidence type="ECO:0000259" key="2">
    <source>
        <dbReference type="Pfam" id="PF00582"/>
    </source>
</evidence>
<comment type="similarity">
    <text evidence="1">Belongs to the universal stress protein A family.</text>
</comment>
<dbReference type="SUPFAM" id="SSF52402">
    <property type="entry name" value="Adenine nucleotide alpha hydrolases-like"/>
    <property type="match status" value="1"/>
</dbReference>
<dbReference type="InterPro" id="IPR014729">
    <property type="entry name" value="Rossmann-like_a/b/a_fold"/>
</dbReference>
<comment type="caution">
    <text evidence="3">The sequence shown here is derived from an EMBL/GenBank/DDBJ whole genome shotgun (WGS) entry which is preliminary data.</text>
</comment>
<evidence type="ECO:0000256" key="1">
    <source>
        <dbReference type="ARBA" id="ARBA00008791"/>
    </source>
</evidence>
<name>A0ABV5HXQ5_9RHOB</name>
<evidence type="ECO:0000313" key="4">
    <source>
        <dbReference type="Proteomes" id="UP001589670"/>
    </source>
</evidence>
<dbReference type="PANTHER" id="PTHR46268">
    <property type="entry name" value="STRESS RESPONSE PROTEIN NHAX"/>
    <property type="match status" value="1"/>
</dbReference>
<dbReference type="InterPro" id="IPR006015">
    <property type="entry name" value="Universal_stress_UspA"/>
</dbReference>
<dbReference type="RefSeq" id="WP_377067877.1">
    <property type="nucleotide sequence ID" value="NZ_JBHMEC010000009.1"/>
</dbReference>